<keyword evidence="4" id="KW-0456">Lyase</keyword>
<dbReference type="Gene3D" id="3.40.50.300">
    <property type="entry name" value="P-loop containing nucleotide triphosphate hydrolases"/>
    <property type="match status" value="1"/>
</dbReference>
<dbReference type="InterPro" id="IPR027417">
    <property type="entry name" value="P-loop_NTPase"/>
</dbReference>
<evidence type="ECO:0000259" key="5">
    <source>
        <dbReference type="PROSITE" id="PS50837"/>
    </source>
</evidence>
<dbReference type="PANTHER" id="PTHR12697:SF38">
    <property type="entry name" value="PBS LYASE HEAT DOMAIN PROTEIN REPEAT-CONTAINING PROTEIN"/>
    <property type="match status" value="1"/>
</dbReference>
<keyword evidence="3" id="KW-0605">Phycobilisome</keyword>
<dbReference type="Pfam" id="PF13646">
    <property type="entry name" value="HEAT_2"/>
    <property type="match status" value="4"/>
</dbReference>
<organism evidence="6 7">
    <name type="scientific">Anabaena sphaerica FACHB-251</name>
    <dbReference type="NCBI Taxonomy" id="2692883"/>
    <lineage>
        <taxon>Bacteria</taxon>
        <taxon>Bacillati</taxon>
        <taxon>Cyanobacteriota</taxon>
        <taxon>Cyanophyceae</taxon>
        <taxon>Nostocales</taxon>
        <taxon>Nostocaceae</taxon>
        <taxon>Anabaena</taxon>
    </lineage>
</organism>
<evidence type="ECO:0000256" key="1">
    <source>
        <dbReference type="ARBA" id="ARBA00009299"/>
    </source>
</evidence>
<dbReference type="Gene3D" id="1.25.10.10">
    <property type="entry name" value="Leucine-rich Repeat Variant"/>
    <property type="match status" value="4"/>
</dbReference>
<evidence type="ECO:0000256" key="4">
    <source>
        <dbReference type="ARBA" id="ARBA00023239"/>
    </source>
</evidence>
<evidence type="ECO:0000313" key="7">
    <source>
        <dbReference type="Proteomes" id="UP000662185"/>
    </source>
</evidence>
<proteinExistence type="inferred from homology"/>
<evidence type="ECO:0000256" key="2">
    <source>
        <dbReference type="ARBA" id="ARBA00022549"/>
    </source>
</evidence>
<gene>
    <name evidence="6" type="ORF">H6G06_04850</name>
</gene>
<dbReference type="SUPFAM" id="SSF48371">
    <property type="entry name" value="ARM repeat"/>
    <property type="match status" value="1"/>
</dbReference>
<dbReference type="PROSITE" id="PS50837">
    <property type="entry name" value="NACHT"/>
    <property type="match status" value="1"/>
</dbReference>
<dbReference type="PANTHER" id="PTHR12697">
    <property type="entry name" value="PBS LYASE HEAT-LIKE PROTEIN"/>
    <property type="match status" value="1"/>
</dbReference>
<dbReference type="InterPro" id="IPR007111">
    <property type="entry name" value="NACHT_NTPase"/>
</dbReference>
<evidence type="ECO:0000256" key="3">
    <source>
        <dbReference type="ARBA" id="ARBA00022738"/>
    </source>
</evidence>
<keyword evidence="2" id="KW-0042">Antenna complex</keyword>
<dbReference type="GO" id="GO:0030089">
    <property type="term" value="C:phycobilisome"/>
    <property type="evidence" value="ECO:0007669"/>
    <property type="project" value="UniProtKB-KW"/>
</dbReference>
<dbReference type="InterPro" id="IPR003593">
    <property type="entry name" value="AAA+_ATPase"/>
</dbReference>
<dbReference type="AlphaFoldDB" id="A0A926WFC4"/>
<dbReference type="InterPro" id="IPR004155">
    <property type="entry name" value="PBS_lyase_HEAT"/>
</dbReference>
<dbReference type="SUPFAM" id="SSF52540">
    <property type="entry name" value="P-loop containing nucleoside triphosphate hydrolases"/>
    <property type="match status" value="1"/>
</dbReference>
<dbReference type="SMART" id="SM00567">
    <property type="entry name" value="EZ_HEAT"/>
    <property type="match status" value="13"/>
</dbReference>
<dbReference type="InterPro" id="IPR011989">
    <property type="entry name" value="ARM-like"/>
</dbReference>
<comment type="caution">
    <text evidence="6">The sequence shown here is derived from an EMBL/GenBank/DDBJ whole genome shotgun (WGS) entry which is preliminary data.</text>
</comment>
<feature type="domain" description="NACHT" evidence="5">
    <location>
        <begin position="84"/>
        <end position="208"/>
    </location>
</feature>
<dbReference type="RefSeq" id="WP_190557620.1">
    <property type="nucleotide sequence ID" value="NZ_JACJQU010000002.1"/>
</dbReference>
<sequence>MLAERQKLTTNTLTYSEGVNLQVKDVYVPLGLVERKKISKRENDSFPDKGSELYQELEIIRKFENQEFLEQVLKQKNTPKSKGNRIAIIGEPGAGKTTLLQQIVDYLSQEINQSIIIWISLADLQGEKLEKYLFDTWLTAASHRIGQAEATDQMKNDFVTQLKQSQVWLLLDGLDEISVNSGNALTDIARQIRESGCINQARIVLTCRLNLWDGSSNALNDFDTYRTLDFSYPEQVEKFIDKWFTAISEPDRERGKRLCNTLKESGKERIRDLVKNPLRLTLLCLNWQAKEGKLPDTQAGFYQQLVDDFYKWKKDEFTTKAAQRQQLNIKLGELAREAIDKEATRFRLRGEFVNQFLGDADDENSLLNLALKLGWLNKVGEDTDKKPVYAFFHASFQEYFASTAINDWDFFLPRNHKNKPVINKKYRIFEPQWKQTILLWFGRRDLRKEEKEAFIKALIDFQDGCVKYKGKGFYGYRAYFLAAATITEFKDCDRADEIVKQIVNWELGYFGTIKEQVTAALQETERTKAITALVQLLDRSKDEDTRRLVANSLGKIDPGNEKVIAALVQLLNTSESDSKRWQAADSLGKIDPGNEKAISTLVKLLDESKDNFTRWQAAGSLGKIGIGNEQAISVLLQLIKPNQVDYYTYPQVAQSLEKIGIGNEQVISAFIQLLISDEVNDKIRKLAVSSLEKIGTGNETAIAALLQILLSTDVNNTTIKLVAESLGKIGIGNEKAITALAQLLTSNEVNDYIYRLAVISLGQIAIDNQQAINTLEQLLNLNGVDKSIRLQAAKSLGLIHPGNQQAINTLEQLLNLNGVDNSIRLQAAKSLELIHPGNQQAINTLEQLLNLNGVDNSIRLQAAKSLLKINRSNEQAIGTLTQLLNSTDVNKRIRKQAVSSLGTIDIGNEAVITALVKVLTTNKVNDSICSYAVQSLGQIAQDNEKAISALLHLLISDEIGILTLAEVTQSLKQIGTGNEQAITALGEILLSNTVDKYKLVQVAETLKNILENNQFAKLVIQFKHYLNDSRLFVACYSVIYYCSQNMPYPEFYQAWHQPHFYTRLVQTVKSIFQKDLNKYAYNLKNLKI</sequence>
<dbReference type="Pfam" id="PF05729">
    <property type="entry name" value="NACHT"/>
    <property type="match status" value="1"/>
</dbReference>
<protein>
    <submittedName>
        <fullName evidence="6">HEAT repeat domain-containing protein</fullName>
    </submittedName>
</protein>
<dbReference type="SMART" id="SM00382">
    <property type="entry name" value="AAA"/>
    <property type="match status" value="1"/>
</dbReference>
<dbReference type="GO" id="GO:0016829">
    <property type="term" value="F:lyase activity"/>
    <property type="evidence" value="ECO:0007669"/>
    <property type="project" value="UniProtKB-KW"/>
</dbReference>
<name>A0A926WFC4_9NOST</name>
<dbReference type="InterPro" id="IPR054570">
    <property type="entry name" value="NCC-H_dom"/>
</dbReference>
<dbReference type="EMBL" id="JACJQU010000002">
    <property type="protein sequence ID" value="MBD2292829.1"/>
    <property type="molecule type" value="Genomic_DNA"/>
</dbReference>
<dbReference type="InterPro" id="IPR016024">
    <property type="entry name" value="ARM-type_fold"/>
</dbReference>
<reference evidence="7" key="1">
    <citation type="journal article" date="2020" name="ISME J.">
        <title>Comparative genomics reveals insights into cyanobacterial evolution and habitat adaptation.</title>
        <authorList>
            <person name="Chen M.Y."/>
            <person name="Teng W.K."/>
            <person name="Zhao L."/>
            <person name="Hu C.X."/>
            <person name="Zhou Y.K."/>
            <person name="Han B.P."/>
            <person name="Song L.R."/>
            <person name="Shu W.S."/>
        </authorList>
    </citation>
    <scope>NUCLEOTIDE SEQUENCE [LARGE SCALE GENOMIC DNA]</scope>
    <source>
        <strain evidence="7">FACHB-251</strain>
    </source>
</reference>
<dbReference type="Proteomes" id="UP000662185">
    <property type="component" value="Unassembled WGS sequence"/>
</dbReference>
<dbReference type="Pfam" id="PF22730">
    <property type="entry name" value="NCC-H"/>
    <property type="match status" value="1"/>
</dbReference>
<keyword evidence="7" id="KW-1185">Reference proteome</keyword>
<evidence type="ECO:0000313" key="6">
    <source>
        <dbReference type="EMBL" id="MBD2292829.1"/>
    </source>
</evidence>
<accession>A0A926WFC4</accession>
<dbReference type="GO" id="GO:0016491">
    <property type="term" value="F:oxidoreductase activity"/>
    <property type="evidence" value="ECO:0007669"/>
    <property type="project" value="TreeGrafter"/>
</dbReference>
<comment type="similarity">
    <text evidence="1">Belongs to the CpcE/RpcE/PecE family.</text>
</comment>